<dbReference type="EMBL" id="SPIA01000001">
    <property type="protein sequence ID" value="TFH68922.1"/>
    <property type="molecule type" value="Genomic_DNA"/>
</dbReference>
<organism evidence="2 3">
    <name type="scientific">Gammaproteobacteria bacterium LSUCC0057</name>
    <dbReference type="NCBI Taxonomy" id="2559237"/>
    <lineage>
        <taxon>Bacteria</taxon>
        <taxon>Pseudomonadati</taxon>
        <taxon>Pseudomonadota</taxon>
        <taxon>Gammaproteobacteria</taxon>
        <taxon>Cellvibrionales</taxon>
        <taxon>Porticoccaceae</taxon>
        <taxon>SAR92 clade</taxon>
    </lineage>
</organism>
<dbReference type="GO" id="GO:0016747">
    <property type="term" value="F:acyltransferase activity, transferring groups other than amino-acyl groups"/>
    <property type="evidence" value="ECO:0007669"/>
    <property type="project" value="InterPro"/>
</dbReference>
<accession>A0A4Y8UKL0</accession>
<comment type="caution">
    <text evidence="2">The sequence shown here is derived from an EMBL/GenBank/DDBJ whole genome shotgun (WGS) entry which is preliminary data.</text>
</comment>
<proteinExistence type="predicted"/>
<dbReference type="OrthoDB" id="9805924at2"/>
<feature type="domain" description="N-acetyltransferase" evidence="1">
    <location>
        <begin position="13"/>
        <end position="161"/>
    </location>
</feature>
<dbReference type="AlphaFoldDB" id="A0A4Y8UKL0"/>
<dbReference type="Gene3D" id="3.40.630.30">
    <property type="match status" value="1"/>
</dbReference>
<gene>
    <name evidence="2" type="ORF">E3W66_02960</name>
</gene>
<sequence length="161" mass="17841">MASSTSRPHSTALSVRVAGAADAAFIADCNVAMAFETEGKQIDAALLRDGVTGLLARPQFGFYLLAELHGEAVGTLMVTYEWSDWRNGLFWWIQSVYVVAAARRNGVYRALYDEVKQLAQQSLEPVCGFRLYVENDNRAAQQTYAALGMQRCDYQIYQQGG</sequence>
<dbReference type="Pfam" id="PF00583">
    <property type="entry name" value="Acetyltransf_1"/>
    <property type="match status" value="1"/>
</dbReference>
<name>A0A4Y8UKL0_9GAMM</name>
<evidence type="ECO:0000313" key="2">
    <source>
        <dbReference type="EMBL" id="TFH68922.1"/>
    </source>
</evidence>
<keyword evidence="3" id="KW-1185">Reference proteome</keyword>
<dbReference type="PROSITE" id="PS51186">
    <property type="entry name" value="GNAT"/>
    <property type="match status" value="1"/>
</dbReference>
<dbReference type="CDD" id="cd04301">
    <property type="entry name" value="NAT_SF"/>
    <property type="match status" value="1"/>
</dbReference>
<dbReference type="Proteomes" id="UP000298133">
    <property type="component" value="Unassembled WGS sequence"/>
</dbReference>
<evidence type="ECO:0000313" key="3">
    <source>
        <dbReference type="Proteomes" id="UP000298133"/>
    </source>
</evidence>
<keyword evidence="2" id="KW-0808">Transferase</keyword>
<reference evidence="2 3" key="1">
    <citation type="submission" date="2019-03" db="EMBL/GenBank/DDBJ databases">
        <title>Draft genome of Gammaproteobacteria bacterium LSUCC0057, a member of the SAR92 clade.</title>
        <authorList>
            <person name="Lanclos V.C."/>
            <person name="Doiron C."/>
            <person name="Henson M.W."/>
            <person name="Thrash J.C."/>
        </authorList>
    </citation>
    <scope>NUCLEOTIDE SEQUENCE [LARGE SCALE GENOMIC DNA]</scope>
    <source>
        <strain evidence="2 3">LSUCC0057</strain>
    </source>
</reference>
<protein>
    <submittedName>
        <fullName evidence="2">GNAT family N-acetyltransferase</fullName>
    </submittedName>
</protein>
<dbReference type="SUPFAM" id="SSF55729">
    <property type="entry name" value="Acyl-CoA N-acyltransferases (Nat)"/>
    <property type="match status" value="1"/>
</dbReference>
<evidence type="ECO:0000259" key="1">
    <source>
        <dbReference type="PROSITE" id="PS51186"/>
    </source>
</evidence>
<dbReference type="InterPro" id="IPR000182">
    <property type="entry name" value="GNAT_dom"/>
</dbReference>
<dbReference type="InterPro" id="IPR016181">
    <property type="entry name" value="Acyl_CoA_acyltransferase"/>
</dbReference>